<evidence type="ECO:0000313" key="4">
    <source>
        <dbReference type="EMBL" id="RNL81614.1"/>
    </source>
</evidence>
<reference evidence="4 5" key="1">
    <citation type="submission" date="2018-11" db="EMBL/GenBank/DDBJ databases">
        <title>The genome draft of YIM 96095.</title>
        <authorList>
            <person name="Tang S.-K."/>
            <person name="Chunyu W.-X."/>
            <person name="Feng Y.-Z."/>
        </authorList>
    </citation>
    <scope>NUCLEOTIDE SEQUENCE [LARGE SCALE GENOMIC DNA]</scope>
    <source>
        <strain evidence="4 5">YIM 96095</strain>
    </source>
</reference>
<dbReference type="RefSeq" id="WP_123203365.1">
    <property type="nucleotide sequence ID" value="NZ_RJMB01000032.1"/>
</dbReference>
<dbReference type="Proteomes" id="UP000269198">
    <property type="component" value="Unassembled WGS sequence"/>
</dbReference>
<dbReference type="Gene3D" id="1.10.1660.10">
    <property type="match status" value="1"/>
</dbReference>
<protein>
    <submittedName>
        <fullName evidence="4">Helix-turn-helix domain-containing protein</fullName>
    </submittedName>
</protein>
<dbReference type="CDD" id="cd04762">
    <property type="entry name" value="HTH_MerR-trunc"/>
    <property type="match status" value="1"/>
</dbReference>
<dbReference type="Pfam" id="PF12728">
    <property type="entry name" value="HTH_17"/>
    <property type="match status" value="1"/>
</dbReference>
<gene>
    <name evidence="4" type="ORF">EFW17_22060</name>
</gene>
<dbReference type="OrthoDB" id="271159at2"/>
<dbReference type="EMBL" id="RJMB01000032">
    <property type="protein sequence ID" value="RNL81614.1"/>
    <property type="molecule type" value="Genomic_DNA"/>
</dbReference>
<evidence type="ECO:0000313" key="5">
    <source>
        <dbReference type="Proteomes" id="UP000269198"/>
    </source>
</evidence>
<dbReference type="InterPro" id="IPR004606">
    <property type="entry name" value="Mop_domain"/>
</dbReference>
<dbReference type="NCBIfam" id="TIGR01764">
    <property type="entry name" value="excise"/>
    <property type="match status" value="1"/>
</dbReference>
<accession>A0A3N0E186</accession>
<dbReference type="Gene3D" id="2.40.50.100">
    <property type="match status" value="1"/>
</dbReference>
<evidence type="ECO:0000259" key="3">
    <source>
        <dbReference type="PROSITE" id="PS51866"/>
    </source>
</evidence>
<dbReference type="SUPFAM" id="SSF50331">
    <property type="entry name" value="MOP-like"/>
    <property type="match status" value="1"/>
</dbReference>
<dbReference type="InterPro" id="IPR041657">
    <property type="entry name" value="HTH_17"/>
</dbReference>
<dbReference type="AlphaFoldDB" id="A0A3N0E186"/>
<dbReference type="InterPro" id="IPR005116">
    <property type="entry name" value="Transp-assoc_OB_typ1"/>
</dbReference>
<evidence type="ECO:0000256" key="2">
    <source>
        <dbReference type="PROSITE-ProRule" id="PRU01213"/>
    </source>
</evidence>
<dbReference type="InterPro" id="IPR010093">
    <property type="entry name" value="SinI_DNA-bd"/>
</dbReference>
<evidence type="ECO:0000256" key="1">
    <source>
        <dbReference type="ARBA" id="ARBA00022505"/>
    </source>
</evidence>
<organism evidence="4 5">
    <name type="scientific">Halostreptopolyspora alba</name>
    <dbReference type="NCBI Taxonomy" id="2487137"/>
    <lineage>
        <taxon>Bacteria</taxon>
        <taxon>Bacillati</taxon>
        <taxon>Actinomycetota</taxon>
        <taxon>Actinomycetes</taxon>
        <taxon>Streptosporangiales</taxon>
        <taxon>Nocardiopsidaceae</taxon>
        <taxon>Halostreptopolyspora</taxon>
    </lineage>
</organism>
<keyword evidence="1 2" id="KW-0500">Molybdenum</keyword>
<proteinExistence type="predicted"/>
<feature type="domain" description="Mop" evidence="3">
    <location>
        <begin position="62"/>
        <end position="127"/>
    </location>
</feature>
<dbReference type="GO" id="GO:0015689">
    <property type="term" value="P:molybdate ion transport"/>
    <property type="evidence" value="ECO:0007669"/>
    <property type="project" value="InterPro"/>
</dbReference>
<comment type="caution">
    <text evidence="4">The sequence shown here is derived from an EMBL/GenBank/DDBJ whole genome shotgun (WGS) entry which is preliminary data.</text>
</comment>
<keyword evidence="5" id="KW-1185">Reference proteome</keyword>
<name>A0A3N0E186_9ACTN</name>
<dbReference type="PROSITE" id="PS51866">
    <property type="entry name" value="MOP"/>
    <property type="match status" value="1"/>
</dbReference>
<sequence length="136" mass="14562">MSKFRISEVAALVGVSGDTVRRWVDSGRLAASRDSQGHRLVGGTELAAFMRAGADEDPARHRSSARNRFHGLVTDVVRDGVMARVEMQAGPHRLVSLMTREAADELGLEVGSVATALVKSTNVIVESQTSREGPHA</sequence>
<dbReference type="Pfam" id="PF03459">
    <property type="entry name" value="TOBE"/>
    <property type="match status" value="1"/>
</dbReference>
<dbReference type="InterPro" id="IPR008995">
    <property type="entry name" value="Mo/tungstate-bd_C_term_dom"/>
</dbReference>
<dbReference type="GO" id="GO:0003677">
    <property type="term" value="F:DNA binding"/>
    <property type="evidence" value="ECO:0007669"/>
    <property type="project" value="InterPro"/>
</dbReference>